<gene>
    <name evidence="1" type="ORF">LTS18_004589</name>
</gene>
<accession>A0ACC3DS86</accession>
<evidence type="ECO:0000313" key="2">
    <source>
        <dbReference type="Proteomes" id="UP001186974"/>
    </source>
</evidence>
<dbReference type="EMBL" id="JAWDJW010001076">
    <property type="protein sequence ID" value="KAK3079546.1"/>
    <property type="molecule type" value="Genomic_DNA"/>
</dbReference>
<organism evidence="1 2">
    <name type="scientific">Coniosporium uncinatum</name>
    <dbReference type="NCBI Taxonomy" id="93489"/>
    <lineage>
        <taxon>Eukaryota</taxon>
        <taxon>Fungi</taxon>
        <taxon>Dikarya</taxon>
        <taxon>Ascomycota</taxon>
        <taxon>Pezizomycotina</taxon>
        <taxon>Dothideomycetes</taxon>
        <taxon>Dothideomycetes incertae sedis</taxon>
        <taxon>Coniosporium</taxon>
    </lineage>
</organism>
<reference evidence="1" key="1">
    <citation type="submission" date="2024-09" db="EMBL/GenBank/DDBJ databases">
        <title>Black Yeasts Isolated from many extreme environments.</title>
        <authorList>
            <person name="Coleine C."/>
            <person name="Stajich J.E."/>
            <person name="Selbmann L."/>
        </authorList>
    </citation>
    <scope>NUCLEOTIDE SEQUENCE</scope>
    <source>
        <strain evidence="1">CCFEE 5737</strain>
    </source>
</reference>
<proteinExistence type="predicted"/>
<protein>
    <submittedName>
        <fullName evidence="1">Uncharacterized protein</fullName>
    </submittedName>
</protein>
<dbReference type="Proteomes" id="UP001186974">
    <property type="component" value="Unassembled WGS sequence"/>
</dbReference>
<keyword evidence="2" id="KW-1185">Reference proteome</keyword>
<comment type="caution">
    <text evidence="1">The sequence shown here is derived from an EMBL/GenBank/DDBJ whole genome shotgun (WGS) entry which is preliminary data.</text>
</comment>
<evidence type="ECO:0000313" key="1">
    <source>
        <dbReference type="EMBL" id="KAK3079546.1"/>
    </source>
</evidence>
<name>A0ACC3DS86_9PEZI</name>
<sequence>MEPQYAPAPRDSFDAVLEDSDSMYLHEGKPIRLQKLLPSPPRTSQPASMRQRLIVIGLVLNTILLTSILVLVAKMYYAPIPLHAETAAPTKGSDLLGEVNGVVPTFPTEKVTFDGDSRYANKKMFKDEAIFNQILRAWKNAMPVGKGFVRVDNRKQYHLQEPFHLKHIPGDGYSIAVYHQYHCLYMIMHAHGRLSFGKPEHNPDMQRHVTHCFDYLRQSALCCGDSALEGQSKTAKGMADGWGVQHVCKSNSEVVDWIEGNRFSNNTGIS</sequence>